<reference evidence="2 3" key="1">
    <citation type="submission" date="2015-12" db="EMBL/GenBank/DDBJ databases">
        <title>Diversity of Burkholderia near neighbor genomes.</title>
        <authorList>
            <person name="Sahl J."/>
            <person name="Wagner D."/>
            <person name="Keim P."/>
        </authorList>
    </citation>
    <scope>NUCLEOTIDE SEQUENCE [LARGE SCALE GENOMIC DNA]</scope>
    <source>
        <strain evidence="2 3">MSMB0783</strain>
    </source>
</reference>
<dbReference type="GO" id="GO:0008233">
    <property type="term" value="F:peptidase activity"/>
    <property type="evidence" value="ECO:0007669"/>
    <property type="project" value="UniProtKB-KW"/>
</dbReference>
<evidence type="ECO:0000259" key="1">
    <source>
        <dbReference type="PROSITE" id="PS51787"/>
    </source>
</evidence>
<dbReference type="GO" id="GO:0006508">
    <property type="term" value="P:proteolysis"/>
    <property type="evidence" value="ECO:0007669"/>
    <property type="project" value="UniProtKB-KW"/>
</dbReference>
<dbReference type="InterPro" id="IPR046336">
    <property type="entry name" value="Lon_prtase_N_sf"/>
</dbReference>
<gene>
    <name evidence="2" type="ORF">WJ35_13085</name>
</gene>
<dbReference type="AlphaFoldDB" id="A0A1B4LFI5"/>
<dbReference type="InterPro" id="IPR015947">
    <property type="entry name" value="PUA-like_sf"/>
</dbReference>
<dbReference type="Pfam" id="PF02190">
    <property type="entry name" value="LON_substr_bdg"/>
    <property type="match status" value="1"/>
</dbReference>
<sequence>MSSLSTTLLDLPLFPLHTVLFPGGLLPLKVFEARYLDMSRACLRDNAPFGVCLLKSGPEVAQEGAVSIPETIGCMARIVECDTGEFGMLFLQAIGTQRFELLSHRVEANGLLVGIAEPLPDDIPLEGEQALAQFGACAEVLERIIDALKQQKNEPDKLPFCEPFRLDDPSWVSNRLAELLPLDLRARQKLMEFPDVGARIDAVHHVLNRHGWL</sequence>
<dbReference type="RefSeq" id="WP_069239271.1">
    <property type="nucleotide sequence ID" value="NZ_CP013420.1"/>
</dbReference>
<dbReference type="SMART" id="SM00464">
    <property type="entry name" value="LON"/>
    <property type="match status" value="1"/>
</dbReference>
<evidence type="ECO:0000313" key="3">
    <source>
        <dbReference type="Proteomes" id="UP000243680"/>
    </source>
</evidence>
<dbReference type="EMBL" id="CP013420">
    <property type="protein sequence ID" value="AOJ75901.1"/>
    <property type="molecule type" value="Genomic_DNA"/>
</dbReference>
<feature type="domain" description="Lon N-terminal" evidence="1">
    <location>
        <begin position="8"/>
        <end position="211"/>
    </location>
</feature>
<dbReference type="Gene3D" id="2.30.130.40">
    <property type="entry name" value="LON domain-like"/>
    <property type="match status" value="1"/>
</dbReference>
<dbReference type="PANTHER" id="PTHR46732:SF8">
    <property type="entry name" value="ATP-DEPENDENT PROTEASE LA (LON) DOMAIN PROTEIN"/>
    <property type="match status" value="1"/>
</dbReference>
<keyword evidence="2" id="KW-0378">Hydrolase</keyword>
<dbReference type="InterPro" id="IPR003111">
    <property type="entry name" value="Lon_prtase_N"/>
</dbReference>
<dbReference type="PROSITE" id="PS51787">
    <property type="entry name" value="LON_N"/>
    <property type="match status" value="1"/>
</dbReference>
<dbReference type="SUPFAM" id="SSF88697">
    <property type="entry name" value="PUA domain-like"/>
    <property type="match status" value="1"/>
</dbReference>
<name>A0A1B4LFI5_9BURK</name>
<proteinExistence type="predicted"/>
<evidence type="ECO:0000313" key="2">
    <source>
        <dbReference type="EMBL" id="AOJ75901.1"/>
    </source>
</evidence>
<protein>
    <submittedName>
        <fullName evidence="2">ATP-dependent protease</fullName>
    </submittedName>
</protein>
<organism evidence="2 3">
    <name type="scientific">Burkholderia ubonensis</name>
    <dbReference type="NCBI Taxonomy" id="101571"/>
    <lineage>
        <taxon>Bacteria</taxon>
        <taxon>Pseudomonadati</taxon>
        <taxon>Pseudomonadota</taxon>
        <taxon>Betaproteobacteria</taxon>
        <taxon>Burkholderiales</taxon>
        <taxon>Burkholderiaceae</taxon>
        <taxon>Burkholderia</taxon>
        <taxon>Burkholderia cepacia complex</taxon>
    </lineage>
</organism>
<dbReference type="PANTHER" id="PTHR46732">
    <property type="entry name" value="ATP-DEPENDENT PROTEASE LA (LON) DOMAIN PROTEIN"/>
    <property type="match status" value="1"/>
</dbReference>
<accession>A0A1B4LFI5</accession>
<dbReference type="Proteomes" id="UP000243680">
    <property type="component" value="Chromosome 1"/>
</dbReference>
<keyword evidence="2" id="KW-0645">Protease</keyword>
<dbReference type="Gene3D" id="1.10.4060.10">
    <property type="entry name" value="BPP1347 like domain"/>
    <property type="match status" value="1"/>
</dbReference>